<keyword evidence="2 3" id="KW-0040">ANK repeat</keyword>
<reference evidence="6 7" key="1">
    <citation type="submission" date="2024-03" db="EMBL/GenBank/DDBJ databases">
        <title>The Acrasis kona genome and developmental transcriptomes reveal deep origins of eukaryotic multicellular pathways.</title>
        <authorList>
            <person name="Sheikh S."/>
            <person name="Fu C.-J."/>
            <person name="Brown M.W."/>
            <person name="Baldauf S.L."/>
        </authorList>
    </citation>
    <scope>NUCLEOTIDE SEQUENCE [LARGE SCALE GENOMIC DNA]</scope>
    <source>
        <strain evidence="6 7">ATCC MYA-3509</strain>
    </source>
</reference>
<dbReference type="Proteomes" id="UP001431209">
    <property type="component" value="Unassembled WGS sequence"/>
</dbReference>
<organism evidence="6 7">
    <name type="scientific">Acrasis kona</name>
    <dbReference type="NCBI Taxonomy" id="1008807"/>
    <lineage>
        <taxon>Eukaryota</taxon>
        <taxon>Discoba</taxon>
        <taxon>Heterolobosea</taxon>
        <taxon>Tetramitia</taxon>
        <taxon>Eutetramitia</taxon>
        <taxon>Acrasidae</taxon>
        <taxon>Acrasis</taxon>
    </lineage>
</organism>
<evidence type="ECO:0000313" key="7">
    <source>
        <dbReference type="Proteomes" id="UP001431209"/>
    </source>
</evidence>
<dbReference type="PRINTS" id="PR01415">
    <property type="entry name" value="ANKYRIN"/>
</dbReference>
<dbReference type="GO" id="GO:0035556">
    <property type="term" value="P:intracellular signal transduction"/>
    <property type="evidence" value="ECO:0007669"/>
    <property type="project" value="InterPro"/>
</dbReference>
<dbReference type="SUPFAM" id="SSF55073">
    <property type="entry name" value="Nucleotide cyclase"/>
    <property type="match status" value="1"/>
</dbReference>
<proteinExistence type="predicted"/>
<dbReference type="SMART" id="SM00248">
    <property type="entry name" value="ANK"/>
    <property type="match status" value="5"/>
</dbReference>
<keyword evidence="1" id="KW-0677">Repeat</keyword>
<dbReference type="Pfam" id="PF12796">
    <property type="entry name" value="Ank_2"/>
    <property type="match status" value="1"/>
</dbReference>
<dbReference type="PANTHER" id="PTHR24198:SF165">
    <property type="entry name" value="ANKYRIN REPEAT-CONTAINING PROTEIN-RELATED"/>
    <property type="match status" value="1"/>
</dbReference>
<evidence type="ECO:0000256" key="3">
    <source>
        <dbReference type="PROSITE-ProRule" id="PRU00023"/>
    </source>
</evidence>
<dbReference type="CDD" id="cd07302">
    <property type="entry name" value="CHD"/>
    <property type="match status" value="1"/>
</dbReference>
<evidence type="ECO:0000256" key="4">
    <source>
        <dbReference type="SAM" id="MobiDB-lite"/>
    </source>
</evidence>
<comment type="caution">
    <text evidence="6">The sequence shown here is derived from an EMBL/GenBank/DDBJ whole genome shotgun (WGS) entry which is preliminary data.</text>
</comment>
<dbReference type="Pfam" id="PF00211">
    <property type="entry name" value="Guanylate_cyc"/>
    <property type="match status" value="1"/>
</dbReference>
<name>A0AAW2ZAD4_9EUKA</name>
<keyword evidence="7" id="KW-1185">Reference proteome</keyword>
<accession>A0AAW2ZAD4</accession>
<protein>
    <recommendedName>
        <fullName evidence="5">Guanylate cyclase domain-containing protein</fullName>
    </recommendedName>
</protein>
<dbReference type="PROSITE" id="PS50297">
    <property type="entry name" value="ANK_REP_REGION"/>
    <property type="match status" value="2"/>
</dbReference>
<dbReference type="Gene3D" id="3.30.70.1230">
    <property type="entry name" value="Nucleotide cyclase"/>
    <property type="match status" value="1"/>
</dbReference>
<evidence type="ECO:0000313" key="6">
    <source>
        <dbReference type="EMBL" id="KAL0485850.1"/>
    </source>
</evidence>
<dbReference type="Gene3D" id="1.25.40.20">
    <property type="entry name" value="Ankyrin repeat-containing domain"/>
    <property type="match status" value="1"/>
</dbReference>
<feature type="region of interest" description="Disordered" evidence="4">
    <location>
        <begin position="224"/>
        <end position="249"/>
    </location>
</feature>
<dbReference type="InterPro" id="IPR002110">
    <property type="entry name" value="Ankyrin_rpt"/>
</dbReference>
<evidence type="ECO:0000256" key="1">
    <source>
        <dbReference type="ARBA" id="ARBA00022737"/>
    </source>
</evidence>
<dbReference type="GO" id="GO:0009190">
    <property type="term" value="P:cyclic nucleotide biosynthetic process"/>
    <property type="evidence" value="ECO:0007669"/>
    <property type="project" value="InterPro"/>
</dbReference>
<dbReference type="PROSITE" id="PS50088">
    <property type="entry name" value="ANK_REPEAT"/>
    <property type="match status" value="2"/>
</dbReference>
<sequence length="413" mass="45125">MALFPDDVTQSLRAAVGMITSLNEFNKVSDLSDELKIGIGLHFGSLMLGTVGYSARLNATVIADTVNISSRLEGLTKGFGVQVLVSETVVDQIGDKKADDLHFRKIGKFYLKGKDVPYDLYELYDPSWDSHTDTDKLEQFAQALSVFSEGDIKAAHVKFMELCRKHPDDKLFQFYDKTCKLYKSSLLPPKWKGEIKMDKDGNSVAFPVRKSIKDLRVKIEAEMTTPTSPGGSAVVEEDEGTEAQNPNAVDVNGDSLIMKMTSKDDMEAIRNLLKNPNLKIHYKNNVGNTVLHRAAFIGSAAVLDAIFHSRDVCVDVTNKNHETPLHLAAGKGNVSAVLCLLNHGADIDATNVVGDTALMGAAHFGKHEVVKILLERGASPNVKNWKGVTPLMRATRNGCEKTIGCLQKHGAAN</sequence>
<dbReference type="InterPro" id="IPR029787">
    <property type="entry name" value="Nucleotide_cyclase"/>
</dbReference>
<feature type="repeat" description="ANK" evidence="3">
    <location>
        <begin position="353"/>
        <end position="385"/>
    </location>
</feature>
<evidence type="ECO:0000259" key="5">
    <source>
        <dbReference type="PROSITE" id="PS50125"/>
    </source>
</evidence>
<feature type="repeat" description="ANK" evidence="3">
    <location>
        <begin position="320"/>
        <end position="352"/>
    </location>
</feature>
<dbReference type="InterPro" id="IPR036770">
    <property type="entry name" value="Ankyrin_rpt-contain_sf"/>
</dbReference>
<dbReference type="PANTHER" id="PTHR24198">
    <property type="entry name" value="ANKYRIN REPEAT AND PROTEIN KINASE DOMAIN-CONTAINING PROTEIN"/>
    <property type="match status" value="1"/>
</dbReference>
<dbReference type="InterPro" id="IPR001054">
    <property type="entry name" value="A/G_cyclase"/>
</dbReference>
<dbReference type="SUPFAM" id="SSF48403">
    <property type="entry name" value="Ankyrin repeat"/>
    <property type="match status" value="1"/>
</dbReference>
<dbReference type="PROSITE" id="PS50125">
    <property type="entry name" value="GUANYLATE_CYCLASE_2"/>
    <property type="match status" value="1"/>
</dbReference>
<gene>
    <name evidence="6" type="ORF">AKO1_002129</name>
</gene>
<dbReference type="EMBL" id="JAOPGA020001174">
    <property type="protein sequence ID" value="KAL0485850.1"/>
    <property type="molecule type" value="Genomic_DNA"/>
</dbReference>
<feature type="domain" description="Guanylate cyclase" evidence="5">
    <location>
        <begin position="15"/>
        <end position="73"/>
    </location>
</feature>
<evidence type="ECO:0000256" key="2">
    <source>
        <dbReference type="ARBA" id="ARBA00023043"/>
    </source>
</evidence>
<dbReference type="AlphaFoldDB" id="A0AAW2ZAD4"/>